<comment type="caution">
    <text evidence="2">The sequence shown here is derived from an EMBL/GenBank/DDBJ whole genome shotgun (WGS) entry which is preliminary data.</text>
</comment>
<evidence type="ECO:0000256" key="1">
    <source>
        <dbReference type="SAM" id="Phobius"/>
    </source>
</evidence>
<feature type="transmembrane region" description="Helical" evidence="1">
    <location>
        <begin position="73"/>
        <end position="94"/>
    </location>
</feature>
<dbReference type="EMBL" id="BOML01000058">
    <property type="protein sequence ID" value="GIE06002.1"/>
    <property type="molecule type" value="Genomic_DNA"/>
</dbReference>
<organism evidence="2 3">
    <name type="scientific">Paractinoplanes durhamensis</name>
    <dbReference type="NCBI Taxonomy" id="113563"/>
    <lineage>
        <taxon>Bacteria</taxon>
        <taxon>Bacillati</taxon>
        <taxon>Actinomycetota</taxon>
        <taxon>Actinomycetes</taxon>
        <taxon>Micromonosporales</taxon>
        <taxon>Micromonosporaceae</taxon>
        <taxon>Paractinoplanes</taxon>
    </lineage>
</organism>
<keyword evidence="3" id="KW-1185">Reference proteome</keyword>
<feature type="transmembrane region" description="Helical" evidence="1">
    <location>
        <begin position="44"/>
        <end position="61"/>
    </location>
</feature>
<keyword evidence="1" id="KW-0472">Membrane</keyword>
<evidence type="ECO:0000313" key="2">
    <source>
        <dbReference type="EMBL" id="GIE06002.1"/>
    </source>
</evidence>
<reference evidence="2 3" key="1">
    <citation type="submission" date="2021-01" db="EMBL/GenBank/DDBJ databases">
        <title>Whole genome shotgun sequence of Actinoplanes durhamensis NBRC 14914.</title>
        <authorList>
            <person name="Komaki H."/>
            <person name="Tamura T."/>
        </authorList>
    </citation>
    <scope>NUCLEOTIDE SEQUENCE [LARGE SCALE GENOMIC DNA]</scope>
    <source>
        <strain evidence="2 3">NBRC 14914</strain>
    </source>
</reference>
<gene>
    <name evidence="2" type="ORF">Adu01nite_73520</name>
</gene>
<name>A0ABQ3Z838_9ACTN</name>
<dbReference type="InterPro" id="IPR021215">
    <property type="entry name" value="DUF2752"/>
</dbReference>
<keyword evidence="1" id="KW-0812">Transmembrane</keyword>
<accession>A0ABQ3Z838</accession>
<protein>
    <recommendedName>
        <fullName evidence="4">DUF2752 domain-containing protein</fullName>
    </recommendedName>
</protein>
<evidence type="ECO:0000313" key="3">
    <source>
        <dbReference type="Proteomes" id="UP000637628"/>
    </source>
</evidence>
<dbReference type="Pfam" id="PF10825">
    <property type="entry name" value="DUF2752"/>
    <property type="match status" value="1"/>
</dbReference>
<proteinExistence type="predicted"/>
<feature type="transmembrane region" description="Helical" evidence="1">
    <location>
        <begin position="143"/>
        <end position="160"/>
    </location>
</feature>
<feature type="transmembrane region" description="Helical" evidence="1">
    <location>
        <begin position="106"/>
        <end position="123"/>
    </location>
</feature>
<sequence length="169" mass="17943">MSVGRHLLFWGSRTDEFANYYLGAIQIKITGVSFLRTFSVPERVGAFGLLVGVGAAVWPVFTDHTGASLPCPLRTLTGVPCPACGLTTAAVALVRGEFGAAFGANPLIFVLAALAVAVVPLVVLRATGVLESPRPWSSKRRRWAGWLSGLLAVASWLFQLHRLGIGRAS</sequence>
<keyword evidence="1" id="KW-1133">Transmembrane helix</keyword>
<dbReference type="Proteomes" id="UP000637628">
    <property type="component" value="Unassembled WGS sequence"/>
</dbReference>
<evidence type="ECO:0008006" key="4">
    <source>
        <dbReference type="Google" id="ProtNLM"/>
    </source>
</evidence>